<evidence type="ECO:0000256" key="3">
    <source>
        <dbReference type="ARBA" id="ARBA00022763"/>
    </source>
</evidence>
<comment type="similarity">
    <text evidence="1 7">Belongs to the RecO family.</text>
</comment>
<dbReference type="PANTHER" id="PTHR33991:SF1">
    <property type="entry name" value="DNA REPAIR PROTEIN RECO"/>
    <property type="match status" value="1"/>
</dbReference>
<dbReference type="GO" id="GO:0043590">
    <property type="term" value="C:bacterial nucleoid"/>
    <property type="evidence" value="ECO:0007669"/>
    <property type="project" value="TreeGrafter"/>
</dbReference>
<dbReference type="InterPro" id="IPR012340">
    <property type="entry name" value="NA-bd_OB-fold"/>
</dbReference>
<evidence type="ECO:0000256" key="2">
    <source>
        <dbReference type="ARBA" id="ARBA00021310"/>
    </source>
</evidence>
<keyword evidence="4 7" id="KW-0233">DNA recombination</keyword>
<dbReference type="PANTHER" id="PTHR33991">
    <property type="entry name" value="DNA REPAIR PROTEIN RECO"/>
    <property type="match status" value="1"/>
</dbReference>
<evidence type="ECO:0000313" key="9">
    <source>
        <dbReference type="EMBL" id="CBX28005.1"/>
    </source>
</evidence>
<comment type="function">
    <text evidence="7">Involved in DNA repair and RecF pathway recombination.</text>
</comment>
<proteinExistence type="inferred from homology"/>
<evidence type="ECO:0000256" key="5">
    <source>
        <dbReference type="ARBA" id="ARBA00023204"/>
    </source>
</evidence>
<sequence length="258" mass="29338">MMPNLTLPAIILRRVDFGDYDLILTFFSLNKGKISAIAKSAKKSTKRFGGILELFSVLRLVCSTAKGRELLVLQEADLINSFSCIRGDLKKTAYASYFAELINEWSETGSEQEGIYRLLYFVLDQLDICRIPEEILSIIFQMRFADIVGVRPNLSVCTDCRIEIDRIKEDRVAFDFSKGGIICQKCACISVNRFFLSKGTIKQLLWVESGDLSKAAKIRFTPSSVKEGLGFLESFITYHIGKELQSLRFLKQIRRKDE</sequence>
<dbReference type="SUPFAM" id="SSF50249">
    <property type="entry name" value="Nucleic acid-binding proteins"/>
    <property type="match status" value="1"/>
</dbReference>
<evidence type="ECO:0000256" key="6">
    <source>
        <dbReference type="ARBA" id="ARBA00033409"/>
    </source>
</evidence>
<reference evidence="9" key="1">
    <citation type="journal article" date="2011" name="Environ. Microbiol.">
        <title>Genomic insights into the metabolic potential of the polycyclic aromatic hydrocarbon degrading sulfate-reducing Deltaproteobacterium N47.</title>
        <authorList>
            <person name="Bergmann F."/>
            <person name="Selesi D."/>
            <person name="Weinmaier T."/>
            <person name="Tischler P."/>
            <person name="Rattei T."/>
            <person name="Meckenstock R.U."/>
        </authorList>
    </citation>
    <scope>NUCLEOTIDE SEQUENCE</scope>
</reference>
<dbReference type="Gene3D" id="1.20.1440.120">
    <property type="entry name" value="Recombination protein O, C-terminal domain"/>
    <property type="match status" value="1"/>
</dbReference>
<evidence type="ECO:0000256" key="7">
    <source>
        <dbReference type="HAMAP-Rule" id="MF_00201"/>
    </source>
</evidence>
<dbReference type="GO" id="GO:0006302">
    <property type="term" value="P:double-strand break repair"/>
    <property type="evidence" value="ECO:0007669"/>
    <property type="project" value="TreeGrafter"/>
</dbReference>
<dbReference type="GO" id="GO:0006310">
    <property type="term" value="P:DNA recombination"/>
    <property type="evidence" value="ECO:0007669"/>
    <property type="project" value="UniProtKB-UniRule"/>
</dbReference>
<dbReference type="Pfam" id="PF11967">
    <property type="entry name" value="RecO_N"/>
    <property type="match status" value="1"/>
</dbReference>
<keyword evidence="3 7" id="KW-0227">DNA damage</keyword>
<dbReference type="Pfam" id="PF02565">
    <property type="entry name" value="RecO_C"/>
    <property type="match status" value="1"/>
</dbReference>
<feature type="domain" description="DNA replication/recombination mediator RecO N-terminal" evidence="8">
    <location>
        <begin position="2"/>
        <end position="82"/>
    </location>
</feature>
<evidence type="ECO:0000259" key="8">
    <source>
        <dbReference type="Pfam" id="PF11967"/>
    </source>
</evidence>
<dbReference type="SUPFAM" id="SSF57863">
    <property type="entry name" value="ArfGap/RecO-like zinc finger"/>
    <property type="match status" value="1"/>
</dbReference>
<evidence type="ECO:0000256" key="1">
    <source>
        <dbReference type="ARBA" id="ARBA00007452"/>
    </source>
</evidence>
<accession>E1YBR1</accession>
<dbReference type="NCBIfam" id="TIGR00613">
    <property type="entry name" value="reco"/>
    <property type="match status" value="1"/>
</dbReference>
<dbReference type="InterPro" id="IPR037278">
    <property type="entry name" value="ARFGAP/RecO"/>
</dbReference>
<gene>
    <name evidence="7" type="primary">recO</name>
    <name evidence="9" type="ORF">N47_G33290</name>
</gene>
<dbReference type="InterPro" id="IPR042242">
    <property type="entry name" value="RecO_C"/>
</dbReference>
<dbReference type="EMBL" id="FR695868">
    <property type="protein sequence ID" value="CBX28005.1"/>
    <property type="molecule type" value="Genomic_DNA"/>
</dbReference>
<dbReference type="InterPro" id="IPR022572">
    <property type="entry name" value="DNA_rep/recomb_RecO_N"/>
</dbReference>
<protein>
    <recommendedName>
        <fullName evidence="2 7">DNA repair protein RecO</fullName>
    </recommendedName>
    <alternativeName>
        <fullName evidence="6 7">Recombination protein O</fullName>
    </alternativeName>
</protein>
<organism evidence="9">
    <name type="scientific">uncultured Desulfobacterium sp</name>
    <dbReference type="NCBI Taxonomy" id="201089"/>
    <lineage>
        <taxon>Bacteria</taxon>
        <taxon>Pseudomonadati</taxon>
        <taxon>Thermodesulfobacteriota</taxon>
        <taxon>Desulfobacteria</taxon>
        <taxon>Desulfobacterales</taxon>
        <taxon>Desulfobacteriaceae</taxon>
        <taxon>Desulfobacterium</taxon>
        <taxon>environmental samples</taxon>
    </lineage>
</organism>
<name>E1YBR1_9BACT</name>
<dbReference type="InterPro" id="IPR003717">
    <property type="entry name" value="RecO"/>
</dbReference>
<dbReference type="HAMAP" id="MF_00201">
    <property type="entry name" value="RecO"/>
    <property type="match status" value="1"/>
</dbReference>
<evidence type="ECO:0000256" key="4">
    <source>
        <dbReference type="ARBA" id="ARBA00023172"/>
    </source>
</evidence>
<dbReference type="AlphaFoldDB" id="E1YBR1"/>
<dbReference type="Gene3D" id="2.40.50.140">
    <property type="entry name" value="Nucleic acid-binding proteins"/>
    <property type="match status" value="1"/>
</dbReference>
<keyword evidence="5 7" id="KW-0234">DNA repair</keyword>